<dbReference type="PANTHER" id="PTHR12080">
    <property type="entry name" value="SIGNALING LYMPHOCYTIC ACTIVATION MOLECULE"/>
    <property type="match status" value="1"/>
</dbReference>
<dbReference type="GO" id="GO:0009897">
    <property type="term" value="C:external side of plasma membrane"/>
    <property type="evidence" value="ECO:0007669"/>
    <property type="project" value="TreeGrafter"/>
</dbReference>
<dbReference type="InterPro" id="IPR036179">
    <property type="entry name" value="Ig-like_dom_sf"/>
</dbReference>
<dbReference type="InterPro" id="IPR013783">
    <property type="entry name" value="Ig-like_fold"/>
</dbReference>
<dbReference type="Ensembl" id="ENSRFET00010028760.1">
    <property type="protein sequence ID" value="ENSRFEP00010026467.1"/>
    <property type="gene ID" value="ENSRFEG00010017614.1"/>
</dbReference>
<dbReference type="Proteomes" id="UP000472240">
    <property type="component" value="Chromosome 22"/>
</dbReference>
<feature type="region of interest" description="Disordered" evidence="12">
    <location>
        <begin position="341"/>
        <end position="360"/>
    </location>
</feature>
<evidence type="ECO:0000256" key="12">
    <source>
        <dbReference type="SAM" id="MobiDB-lite"/>
    </source>
</evidence>
<dbReference type="FunCoup" id="A0A671FL81">
    <property type="interactions" value="256"/>
</dbReference>
<protein>
    <recommendedName>
        <fullName evidence="13">Ig-like domain-containing protein</fullName>
    </recommendedName>
</protein>
<dbReference type="FunFam" id="2.60.40.10:FF:000820">
    <property type="entry name" value="SLAM family member 7"/>
    <property type="match status" value="1"/>
</dbReference>
<evidence type="ECO:0000256" key="5">
    <source>
        <dbReference type="ARBA" id="ARBA00022859"/>
    </source>
</evidence>
<dbReference type="SUPFAM" id="SSF48726">
    <property type="entry name" value="Immunoglobulin"/>
    <property type="match status" value="2"/>
</dbReference>
<accession>A0A671FL81</accession>
<dbReference type="GO" id="GO:0032729">
    <property type="term" value="P:positive regulation of type II interferon production"/>
    <property type="evidence" value="ECO:0007669"/>
    <property type="project" value="TreeGrafter"/>
</dbReference>
<name>A0A671FL81_RHIFE</name>
<dbReference type="GeneTree" id="ENSGT01030000234540"/>
<keyword evidence="10" id="KW-0325">Glycoprotein</keyword>
<dbReference type="GO" id="GO:0045087">
    <property type="term" value="P:innate immune response"/>
    <property type="evidence" value="ECO:0007669"/>
    <property type="project" value="UniProtKB-KW"/>
</dbReference>
<evidence type="ECO:0000256" key="9">
    <source>
        <dbReference type="ARBA" id="ARBA00023157"/>
    </source>
</evidence>
<keyword evidence="6" id="KW-1133">Transmembrane helix</keyword>
<evidence type="ECO:0000313" key="15">
    <source>
        <dbReference type="Proteomes" id="UP000472240"/>
    </source>
</evidence>
<organism evidence="14 15">
    <name type="scientific">Rhinolophus ferrumequinum</name>
    <name type="common">Greater horseshoe bat</name>
    <dbReference type="NCBI Taxonomy" id="59479"/>
    <lineage>
        <taxon>Eukaryota</taxon>
        <taxon>Metazoa</taxon>
        <taxon>Chordata</taxon>
        <taxon>Craniata</taxon>
        <taxon>Vertebrata</taxon>
        <taxon>Euteleostomi</taxon>
        <taxon>Mammalia</taxon>
        <taxon>Eutheria</taxon>
        <taxon>Laurasiatheria</taxon>
        <taxon>Chiroptera</taxon>
        <taxon>Yinpterochiroptera</taxon>
        <taxon>Rhinolophoidea</taxon>
        <taxon>Rhinolophidae</taxon>
        <taxon>Rhinolophinae</taxon>
        <taxon>Rhinolophus</taxon>
    </lineage>
</organism>
<reference evidence="14 15" key="1">
    <citation type="journal article" date="2015" name="Annu Rev Anim Biosci">
        <title>The Genome 10K Project: a way forward.</title>
        <authorList>
            <person name="Koepfli K.P."/>
            <person name="Paten B."/>
            <person name="O'Brien S.J."/>
            <person name="Koepfli K.P."/>
            <person name="Paten B."/>
            <person name="Antunes A."/>
            <person name="Belov K."/>
            <person name="Bustamante C."/>
            <person name="Castoe T.A."/>
            <person name="Clawson H."/>
            <person name="Crawford A.J."/>
            <person name="Diekhans M."/>
            <person name="Distel D."/>
            <person name="Durbin R."/>
            <person name="Earl D."/>
            <person name="Fujita M.K."/>
            <person name="Gamble T."/>
            <person name="Georges A."/>
            <person name="Gemmell N."/>
            <person name="Gilbert M.T."/>
            <person name="Graves J.M."/>
            <person name="Green R.E."/>
            <person name="Hickey G."/>
            <person name="Jarvis E.D."/>
            <person name="Johnson W."/>
            <person name="Komissarov A."/>
            <person name="Korf I."/>
            <person name="Kuhn R."/>
            <person name="Larkin D.M."/>
            <person name="Lewin H."/>
            <person name="Lopez J.V."/>
            <person name="Ma J."/>
            <person name="Marques-Bonet T."/>
            <person name="Miller W."/>
            <person name="Murphy R."/>
            <person name="Pevzner P."/>
            <person name="Shapiro B."/>
            <person name="Steiner C."/>
            <person name="Tamazian G."/>
            <person name="Venkatesh B."/>
            <person name="Wang J."/>
            <person name="Wayne R."/>
            <person name="Wiley E."/>
            <person name="Yang H."/>
            <person name="Zhang G."/>
            <person name="Haussler D."/>
            <person name="Ryder O."/>
            <person name="O'Brien S.J."/>
        </authorList>
    </citation>
    <scope>NUCLEOTIDE SEQUENCE</scope>
</reference>
<evidence type="ECO:0000256" key="1">
    <source>
        <dbReference type="ARBA" id="ARBA00004479"/>
    </source>
</evidence>
<reference evidence="15" key="3">
    <citation type="submission" date="2018-12" db="EMBL/GenBank/DDBJ databases">
        <title>G10K-VGP greater horseshoe bat female genome, primary haplotype.</title>
        <authorList>
            <person name="Teeling E."/>
            <person name="Myers G."/>
            <person name="Vernes S."/>
            <person name="Pippel M."/>
            <person name="Winkler S."/>
            <person name="Fedrigo O."/>
            <person name="Rhie A."/>
            <person name="Koren S."/>
            <person name="Phillippy A."/>
            <person name="Lewin H."/>
            <person name="Damas J."/>
            <person name="Howe K."/>
            <person name="Mountcastle J."/>
            <person name="Jarvis E.D."/>
        </authorList>
    </citation>
    <scope>NUCLEOTIDE SEQUENCE [LARGE SCALE GENOMIC DNA]</scope>
</reference>
<evidence type="ECO:0000256" key="7">
    <source>
        <dbReference type="ARBA" id="ARBA00023130"/>
    </source>
</evidence>
<keyword evidence="8" id="KW-0472">Membrane</keyword>
<evidence type="ECO:0000256" key="10">
    <source>
        <dbReference type="ARBA" id="ARBA00023180"/>
    </source>
</evidence>
<dbReference type="InterPro" id="IPR007110">
    <property type="entry name" value="Ig-like_dom"/>
</dbReference>
<evidence type="ECO:0000256" key="6">
    <source>
        <dbReference type="ARBA" id="ARBA00022989"/>
    </source>
</evidence>
<dbReference type="InterPro" id="IPR015631">
    <property type="entry name" value="CD2/SLAM_rcpt"/>
</dbReference>
<reference evidence="14" key="4">
    <citation type="submission" date="2025-08" db="UniProtKB">
        <authorList>
            <consortium name="Ensembl"/>
        </authorList>
    </citation>
    <scope>IDENTIFICATION</scope>
</reference>
<proteinExistence type="predicted"/>
<keyword evidence="5" id="KW-0391">Immunity</keyword>
<sequence>MTTLLTGRGSLSKKHFQQRTNLTALKSSAPVSSANNMIWLFQFLTLVFCVGPGNTISQTPFIGVLEESVTLPLKFPAEEETQSITWLHNGTSIIFIQPKEALIQVTDPKWKDRLKVTQSYSLQIKNLTMADTGLYRAQITTMTSSVISDYSLRIFRRLRNLQVANYMQLYENGTCEIHLTCSVENPNDHVSFRWQVSGNILLEEANFTIFSDPKTSSEQTYYCIAENPVSNLSFSFSVQSPCKGNSLSQVFPRALSSYGVWHVLMTYMIAKTMIQWEAAKDGGRGQTPSGALCLSLSSEVSPSALPAPPTIPLPTHSEPKNKFLGKAELFPLLGSTRPYPVPSDKWDSYSQKSCPEPQSF</sequence>
<evidence type="ECO:0000256" key="4">
    <source>
        <dbReference type="ARBA" id="ARBA00022729"/>
    </source>
</evidence>
<dbReference type="GO" id="GO:0072540">
    <property type="term" value="P:T-helper 17 cell lineage commitment"/>
    <property type="evidence" value="ECO:0007669"/>
    <property type="project" value="TreeGrafter"/>
</dbReference>
<dbReference type="PANTHER" id="PTHR12080:SF16">
    <property type="entry name" value="SLAM FAMILY MEMBER 6"/>
    <property type="match status" value="1"/>
</dbReference>
<keyword evidence="4" id="KW-0732">Signal</keyword>
<evidence type="ECO:0000256" key="8">
    <source>
        <dbReference type="ARBA" id="ARBA00023136"/>
    </source>
</evidence>
<evidence type="ECO:0000259" key="13">
    <source>
        <dbReference type="PROSITE" id="PS50835"/>
    </source>
</evidence>
<reference evidence="14" key="5">
    <citation type="submission" date="2025-09" db="UniProtKB">
        <authorList>
            <consortium name="Ensembl"/>
        </authorList>
    </citation>
    <scope>IDENTIFICATION</scope>
</reference>
<feature type="domain" description="Ig-like" evidence="13">
    <location>
        <begin position="179"/>
        <end position="235"/>
    </location>
</feature>
<evidence type="ECO:0000256" key="11">
    <source>
        <dbReference type="ARBA" id="ARBA00023319"/>
    </source>
</evidence>
<dbReference type="AlphaFoldDB" id="A0A671FL81"/>
<feature type="compositionally biased region" description="Polar residues" evidence="12">
    <location>
        <begin position="348"/>
        <end position="360"/>
    </location>
</feature>
<keyword evidence="3" id="KW-0812">Transmembrane</keyword>
<evidence type="ECO:0000256" key="2">
    <source>
        <dbReference type="ARBA" id="ARBA00022588"/>
    </source>
</evidence>
<keyword evidence="7" id="KW-1064">Adaptive immunity</keyword>
<dbReference type="InParanoid" id="A0A671FL81"/>
<keyword evidence="2" id="KW-0399">Innate immunity</keyword>
<keyword evidence="15" id="KW-1185">Reference proteome</keyword>
<dbReference type="InterPro" id="IPR013106">
    <property type="entry name" value="Ig_V-set"/>
</dbReference>
<evidence type="ECO:0000313" key="14">
    <source>
        <dbReference type="Ensembl" id="ENSRFEP00010026467.1"/>
    </source>
</evidence>
<dbReference type="Pfam" id="PF07686">
    <property type="entry name" value="V-set"/>
    <property type="match status" value="1"/>
</dbReference>
<evidence type="ECO:0000256" key="3">
    <source>
        <dbReference type="ARBA" id="ARBA00022692"/>
    </source>
</evidence>
<keyword evidence="11" id="KW-0393">Immunoglobulin domain</keyword>
<keyword evidence="9" id="KW-1015">Disulfide bond</keyword>
<reference evidence="14 15" key="2">
    <citation type="journal article" date="2018" name="Annu Rev Anim Biosci">
        <title>Bat Biology, Genomes, and the Bat1K Project: To Generate Chromosome-Level Genomes for All Living Bat Species.</title>
        <authorList>
            <person name="Teeling E.C."/>
            <person name="Vernes S.C."/>
            <person name="Davalos L.M."/>
            <person name="Ray D.A."/>
            <person name="Gilbert M.T.P."/>
            <person name="Myers E."/>
        </authorList>
    </citation>
    <scope>NUCLEOTIDE SEQUENCE</scope>
</reference>
<dbReference type="PROSITE" id="PS50835">
    <property type="entry name" value="IG_LIKE"/>
    <property type="match status" value="1"/>
</dbReference>
<comment type="subcellular location">
    <subcellularLocation>
        <location evidence="1">Membrane</location>
        <topology evidence="1">Single-pass type I membrane protein</topology>
    </subcellularLocation>
</comment>
<dbReference type="Gene3D" id="2.60.40.10">
    <property type="entry name" value="Immunoglobulins"/>
    <property type="match status" value="2"/>
</dbReference>